<dbReference type="AlphaFoldDB" id="A0AA45WXJ1"/>
<dbReference type="PANTHER" id="PTHR42842:SF3">
    <property type="entry name" value="FAD_NAD(P)-BINDING OXIDOREDUCTASE FAMILY PROTEIN"/>
    <property type="match status" value="1"/>
</dbReference>
<dbReference type="SUPFAM" id="SSF51905">
    <property type="entry name" value="FAD/NAD(P)-binding domain"/>
    <property type="match status" value="1"/>
</dbReference>
<dbReference type="Gene3D" id="3.30.70.2700">
    <property type="match status" value="1"/>
</dbReference>
<dbReference type="Pfam" id="PF01494">
    <property type="entry name" value="FAD_binding_3"/>
    <property type="match status" value="1"/>
</dbReference>
<dbReference type="Proteomes" id="UP001158066">
    <property type="component" value="Unassembled WGS sequence"/>
</dbReference>
<evidence type="ECO:0000313" key="3">
    <source>
        <dbReference type="EMBL" id="SMP62811.1"/>
    </source>
</evidence>
<gene>
    <name evidence="3" type="ORF">SAMN06296020_11099</name>
</gene>
<sequence>MLRIQNLKIPAKQSQDLKKTILKLLRLSEKDLISWRIHKRSVDARRKDRIQLVYQVDIEVTDEKKVLKRSPQSTVIPCPPSPELAVVEGNHRLDHPPVIIGAGPAGLFAALMLAQQGYQPLVLEKGRPVPERVQDVYRFWKEGVLNPHSNVQFGEGGAGTFSDGKLTTRINDPRCRWVLQALAANGAPEEILYDSKPHIGTDQLRQVVVNIRKNIESLGGRVLFDHEVDGLLMKSGRVTGVTLKNREPVEATVVIAAMGHSARNLFQSLFQQGVPMEAKPFSIGVRIEHPQAFINAIQYGPEAADLPVLGAADYRLSWHHPQGRGAYSFCMCPGGQVVASASEIGGVVTNGMSAHGRKGKNANSALLVSVTPADFHETHPLAGIAFQRHWEAKAFEMGGGTYRAPAQRVEDFMAGRVSREPGSVRPTYRPGVVMADLSQCLPDYVTTVLQEALKAWDRSMKGFALADALLTGVETRSSSPVRVLRGEDHESAVGGLYPAGEGCGYAGGIMSAAVDGLKTAEAVMKRYHTSIE</sequence>
<evidence type="ECO:0000313" key="4">
    <source>
        <dbReference type="Proteomes" id="UP001158066"/>
    </source>
</evidence>
<evidence type="ECO:0000259" key="1">
    <source>
        <dbReference type="Pfam" id="PF01494"/>
    </source>
</evidence>
<accession>A0AA45WXJ1</accession>
<dbReference type="PANTHER" id="PTHR42842">
    <property type="entry name" value="FAD/NAD(P)-BINDING OXIDOREDUCTASE"/>
    <property type="match status" value="1"/>
</dbReference>
<feature type="domain" description="FAD-dependent protein C-terminal" evidence="2">
    <location>
        <begin position="280"/>
        <end position="477"/>
    </location>
</feature>
<keyword evidence="4" id="KW-1185">Reference proteome</keyword>
<comment type="caution">
    <text evidence="3">The sequence shown here is derived from an EMBL/GenBank/DDBJ whole genome shotgun (WGS) entry which is preliminary data.</text>
</comment>
<dbReference type="PIRSF" id="PIRSF038984">
    <property type="entry name" value="FAD_binding_protein"/>
    <property type="match status" value="1"/>
</dbReference>
<dbReference type="Gene3D" id="3.50.50.60">
    <property type="entry name" value="FAD/NAD(P)-binding domain"/>
    <property type="match status" value="2"/>
</dbReference>
<dbReference type="InterPro" id="IPR002938">
    <property type="entry name" value="FAD-bd"/>
</dbReference>
<reference evidence="3" key="1">
    <citation type="submission" date="2017-05" db="EMBL/GenBank/DDBJ databases">
        <authorList>
            <person name="Varghese N."/>
            <person name="Submissions S."/>
        </authorList>
    </citation>
    <scope>NUCLEOTIDE SEQUENCE</scope>
    <source>
        <strain evidence="3">Su22</strain>
    </source>
</reference>
<dbReference type="EMBL" id="FXUF01000010">
    <property type="protein sequence ID" value="SMP62811.1"/>
    <property type="molecule type" value="Genomic_DNA"/>
</dbReference>
<dbReference type="RefSeq" id="WP_283409885.1">
    <property type="nucleotide sequence ID" value="NZ_FXUF01000010.1"/>
</dbReference>
<evidence type="ECO:0000259" key="2">
    <source>
        <dbReference type="Pfam" id="PF21688"/>
    </source>
</evidence>
<dbReference type="InterPro" id="IPR049516">
    <property type="entry name" value="FAD-depend_C"/>
</dbReference>
<dbReference type="Pfam" id="PF21688">
    <property type="entry name" value="FAD-depend_C"/>
    <property type="match status" value="1"/>
</dbReference>
<protein>
    <submittedName>
        <fullName evidence="3">Uncharacterized protein</fullName>
    </submittedName>
</protein>
<dbReference type="InterPro" id="IPR028348">
    <property type="entry name" value="FAD-binding_protein"/>
</dbReference>
<organism evidence="3 4">
    <name type="scientific">Anoxynatronum buryatiense</name>
    <dbReference type="NCBI Taxonomy" id="489973"/>
    <lineage>
        <taxon>Bacteria</taxon>
        <taxon>Bacillati</taxon>
        <taxon>Bacillota</taxon>
        <taxon>Clostridia</taxon>
        <taxon>Eubacteriales</taxon>
        <taxon>Clostridiaceae</taxon>
        <taxon>Anoxynatronum</taxon>
    </lineage>
</organism>
<feature type="domain" description="FAD-binding" evidence="1">
    <location>
        <begin position="98"/>
        <end position="126"/>
    </location>
</feature>
<dbReference type="GO" id="GO:0071949">
    <property type="term" value="F:FAD binding"/>
    <property type="evidence" value="ECO:0007669"/>
    <property type="project" value="InterPro"/>
</dbReference>
<dbReference type="InterPro" id="IPR036188">
    <property type="entry name" value="FAD/NAD-bd_sf"/>
</dbReference>
<proteinExistence type="predicted"/>
<name>A0AA45WXJ1_9CLOT</name>